<dbReference type="EMBL" id="CP001322">
    <property type="protein sequence ID" value="ACL05045.1"/>
    <property type="molecule type" value="Genomic_DNA"/>
</dbReference>
<dbReference type="Proteomes" id="UP000000739">
    <property type="component" value="Chromosome"/>
</dbReference>
<dbReference type="Gene3D" id="3.10.129.10">
    <property type="entry name" value="Hotdog Thioesterase"/>
    <property type="match status" value="1"/>
</dbReference>
<dbReference type="InterPro" id="IPR052342">
    <property type="entry name" value="MCH/BMMD"/>
</dbReference>
<proteinExistence type="predicted"/>
<dbReference type="HOGENOM" id="CLU_094876_4_1_7"/>
<dbReference type="InterPro" id="IPR029069">
    <property type="entry name" value="HotDog_dom_sf"/>
</dbReference>
<evidence type="ECO:0000313" key="3">
    <source>
        <dbReference type="Proteomes" id="UP000000739"/>
    </source>
</evidence>
<organism evidence="2 3">
    <name type="scientific">Desulfatibacillum aliphaticivorans</name>
    <dbReference type="NCBI Taxonomy" id="218208"/>
    <lineage>
        <taxon>Bacteria</taxon>
        <taxon>Pseudomonadati</taxon>
        <taxon>Thermodesulfobacteriota</taxon>
        <taxon>Desulfobacteria</taxon>
        <taxon>Desulfobacterales</taxon>
        <taxon>Desulfatibacillaceae</taxon>
        <taxon>Desulfatibacillum</taxon>
    </lineage>
</organism>
<dbReference type="KEGG" id="dal:Dalk_3356"/>
<dbReference type="AlphaFoldDB" id="B8FL99"/>
<dbReference type="SUPFAM" id="SSF54637">
    <property type="entry name" value="Thioesterase/thiol ester dehydrase-isomerase"/>
    <property type="match status" value="1"/>
</dbReference>
<dbReference type="PANTHER" id="PTHR43664:SF1">
    <property type="entry name" value="BETA-METHYLMALYL-COA DEHYDRATASE"/>
    <property type="match status" value="1"/>
</dbReference>
<reference evidence="2 3" key="1">
    <citation type="journal article" date="2012" name="Environ. Microbiol.">
        <title>The genome sequence of Desulfatibacillum alkenivorans AK-01: a blueprint for anaerobic alkane oxidation.</title>
        <authorList>
            <person name="Callaghan A.V."/>
            <person name="Morris B.E."/>
            <person name="Pereira I.A."/>
            <person name="McInerney M.J."/>
            <person name="Austin R.N."/>
            <person name="Groves J.T."/>
            <person name="Kukor J.J."/>
            <person name="Suflita J.M."/>
            <person name="Young L.Y."/>
            <person name="Zylstra G.J."/>
            <person name="Wawrik B."/>
        </authorList>
    </citation>
    <scope>NUCLEOTIDE SEQUENCE [LARGE SCALE GENOMIC DNA]</scope>
    <source>
        <strain evidence="2 3">AK-01</strain>
    </source>
</reference>
<dbReference type="Pfam" id="PF01575">
    <property type="entry name" value="MaoC_dehydratas"/>
    <property type="match status" value="1"/>
</dbReference>
<name>B8FL99_DESAL</name>
<gene>
    <name evidence="2" type="ordered locus">Dalk_3356</name>
</gene>
<dbReference type="CDD" id="cd03441">
    <property type="entry name" value="R_hydratase_like"/>
    <property type="match status" value="1"/>
</dbReference>
<dbReference type="InterPro" id="IPR002539">
    <property type="entry name" value="MaoC-like_dom"/>
</dbReference>
<dbReference type="PANTHER" id="PTHR43664">
    <property type="entry name" value="MONOAMINE OXIDASE-RELATED"/>
    <property type="match status" value="1"/>
</dbReference>
<keyword evidence="3" id="KW-1185">Reference proteome</keyword>
<evidence type="ECO:0000259" key="1">
    <source>
        <dbReference type="Pfam" id="PF01575"/>
    </source>
</evidence>
<sequence>MSEILEFGKVDLGYEIPEQSRHITQEKITKNAEGSLDFNPIHIDPAWAKKVNLLGRGTTIAHGIMTGAFMGKIVTDWAYPRGAFLQMLDVKFIHPVRPGDDITARGKVTEKHPRQGQDSFVVLDLWCENQEGVKVGVGQAAVRIPV</sequence>
<feature type="domain" description="MaoC-like" evidence="1">
    <location>
        <begin position="18"/>
        <end position="117"/>
    </location>
</feature>
<evidence type="ECO:0000313" key="2">
    <source>
        <dbReference type="EMBL" id="ACL05045.1"/>
    </source>
</evidence>
<protein>
    <submittedName>
        <fullName evidence="2">MaoC domain protein dehydratase</fullName>
    </submittedName>
</protein>
<dbReference type="RefSeq" id="WP_015948103.1">
    <property type="nucleotide sequence ID" value="NC_011768.1"/>
</dbReference>
<dbReference type="eggNOG" id="COG2030">
    <property type="taxonomic scope" value="Bacteria"/>
</dbReference>
<accession>B8FL99</accession>